<dbReference type="Gene3D" id="1.10.357.30">
    <property type="entry name" value="Exocyst complex subunit Sec15 C-terminal domain, N-terminal subdomain"/>
    <property type="match status" value="1"/>
</dbReference>
<dbReference type="PANTHER" id="PTHR12702">
    <property type="entry name" value="SEC15"/>
    <property type="match status" value="1"/>
</dbReference>
<proteinExistence type="inferred from homology"/>
<keyword evidence="3" id="KW-0268">Exocytosis</keyword>
<dbReference type="AlphaFoldDB" id="A0A0L6VQL5"/>
<keyword evidence="4" id="KW-0175">Coiled coil</keyword>
<dbReference type="Proteomes" id="UP000037035">
    <property type="component" value="Unassembled WGS sequence"/>
</dbReference>
<evidence type="ECO:0000313" key="6">
    <source>
        <dbReference type="EMBL" id="KNZ62485.1"/>
    </source>
</evidence>
<organism evidence="6 7">
    <name type="scientific">Puccinia sorghi</name>
    <dbReference type="NCBI Taxonomy" id="27349"/>
    <lineage>
        <taxon>Eukaryota</taxon>
        <taxon>Fungi</taxon>
        <taxon>Dikarya</taxon>
        <taxon>Basidiomycota</taxon>
        <taxon>Pucciniomycotina</taxon>
        <taxon>Pucciniomycetes</taxon>
        <taxon>Pucciniales</taxon>
        <taxon>Pucciniaceae</taxon>
        <taxon>Puccinia</taxon>
    </lineage>
</organism>
<comment type="similarity">
    <text evidence="1">Belongs to the SEC15 family.</text>
</comment>
<dbReference type="GO" id="GO:0016020">
    <property type="term" value="C:membrane"/>
    <property type="evidence" value="ECO:0007669"/>
    <property type="project" value="TreeGrafter"/>
</dbReference>
<evidence type="ECO:0000259" key="5">
    <source>
        <dbReference type="Pfam" id="PF04091"/>
    </source>
</evidence>
<keyword evidence="7" id="KW-1185">Reference proteome</keyword>
<keyword evidence="2" id="KW-0813">Transport</keyword>
<dbReference type="VEuPathDB" id="FungiDB:VP01_1264g1"/>
<dbReference type="EMBL" id="LAVV01002943">
    <property type="protein sequence ID" value="KNZ62485.1"/>
    <property type="molecule type" value="Genomic_DNA"/>
</dbReference>
<dbReference type="GO" id="GO:0006886">
    <property type="term" value="P:intracellular protein transport"/>
    <property type="evidence" value="ECO:0007669"/>
    <property type="project" value="InterPro"/>
</dbReference>
<dbReference type="PANTHER" id="PTHR12702:SF0">
    <property type="entry name" value="EXOCYST COMPLEX COMPONENT 6"/>
    <property type="match status" value="1"/>
</dbReference>
<comment type="caution">
    <text evidence="6">The sequence shown here is derived from an EMBL/GenBank/DDBJ whole genome shotgun (WGS) entry which is preliminary data.</text>
</comment>
<feature type="domain" description="Exocyst complex subunit EXOC6/Sec15 C-terminal" evidence="5">
    <location>
        <begin position="152"/>
        <end position="560"/>
    </location>
</feature>
<accession>A0A0L6VQL5</accession>
<dbReference type="GO" id="GO:0090522">
    <property type="term" value="P:vesicle tethering involved in exocytosis"/>
    <property type="evidence" value="ECO:0007669"/>
    <property type="project" value="InterPro"/>
</dbReference>
<dbReference type="Pfam" id="PF04091">
    <property type="entry name" value="Sec15_C"/>
    <property type="match status" value="1"/>
</dbReference>
<evidence type="ECO:0000313" key="7">
    <source>
        <dbReference type="Proteomes" id="UP000037035"/>
    </source>
</evidence>
<evidence type="ECO:0000256" key="3">
    <source>
        <dbReference type="ARBA" id="ARBA00022483"/>
    </source>
</evidence>
<dbReference type="InterPro" id="IPR046361">
    <property type="entry name" value="EXOC6/Sec15_C"/>
</dbReference>
<dbReference type="OrthoDB" id="10267033at2759"/>
<dbReference type="GO" id="GO:0006893">
    <property type="term" value="P:Golgi to plasma membrane transport"/>
    <property type="evidence" value="ECO:0007669"/>
    <property type="project" value="TreeGrafter"/>
</dbReference>
<dbReference type="InterPro" id="IPR007225">
    <property type="entry name" value="EXOC6/Sec15"/>
</dbReference>
<evidence type="ECO:0000256" key="1">
    <source>
        <dbReference type="ARBA" id="ARBA00007944"/>
    </source>
</evidence>
<reference evidence="6 7" key="1">
    <citation type="submission" date="2015-08" db="EMBL/GenBank/DDBJ databases">
        <title>Next Generation Sequencing and Analysis of the Genome of Puccinia sorghi L Schw, the Causal Agent of Maize Common Rust.</title>
        <authorList>
            <person name="Rochi L."/>
            <person name="Burguener G."/>
            <person name="Darino M."/>
            <person name="Turjanski A."/>
            <person name="Kreff E."/>
            <person name="Dieguez M.J."/>
            <person name="Sacco F."/>
        </authorList>
    </citation>
    <scope>NUCLEOTIDE SEQUENCE [LARGE SCALE GENOMIC DNA]</scope>
    <source>
        <strain evidence="6 7">RO10H11247</strain>
    </source>
</reference>
<name>A0A0L6VQL5_9BASI</name>
<dbReference type="GO" id="GO:0000145">
    <property type="term" value="C:exocyst"/>
    <property type="evidence" value="ECO:0007669"/>
    <property type="project" value="TreeGrafter"/>
</dbReference>
<gene>
    <name evidence="6" type="ORF">VP01_1264g1</name>
</gene>
<dbReference type="STRING" id="27349.A0A0L6VQL5"/>
<sequence>MIVYNVLESQDGSLIDFSPLYLAIHIHDTLDAREELQKSFRDDRRAQAHLILASMAGNTSGTSAFTLESLGALFEQIVGFFIIETQILRTTKAFRDENDVDSLWQELSDQIVRIVRLGLMDCSDVDLLLGVKTKLLLFSQTLESYDYPVSPFHDLLGSFATEYTELLFKKFSQEFEQFILEDDHQPMQVHNEDEFSKVVEVSFLPTQGPWTKTELAKLSPLLPSQQKKKRKEPLFNPSISPYYAFLLPSSQSFPAALPFSQAYPLCCIHVRNYVAKHYAYCESITRDADDSIRKSLDSLLISHVGLHIFNQITRTKNLSQLAQIVINILFFLTACDGLETMLVQLRVSARFISPELEAKPMLKKLLKTGEQKILSEIQEKIQDFFELSEYDWRRKSAILLDDHTAASGDNSDGTRVNEQEISIYLRECLNFIDTLIDNVLVLTPPDFNENIFFGAWRSIGERLKSFLIDREPMAISDGGLSVLKNDIHFAFRRLRQSSFSTSSSPISIEITKVFHELVQVQPVSSFLSSRFLPDVGMYLDETYRSMKYALVRPETLPLMFVKLLTCMNSVGSNVDPLRKSSVVSFLFFVLDSNPFLHV</sequence>
<dbReference type="InterPro" id="IPR042045">
    <property type="entry name" value="EXOC6/Sec15_C_dom1"/>
</dbReference>
<dbReference type="InterPro" id="IPR042044">
    <property type="entry name" value="EXOC6PINT-1/Sec15/Tip20_C_dom2"/>
</dbReference>
<evidence type="ECO:0000256" key="4">
    <source>
        <dbReference type="ARBA" id="ARBA00023054"/>
    </source>
</evidence>
<protein>
    <recommendedName>
        <fullName evidence="5">Exocyst complex subunit EXOC6/Sec15 C-terminal domain-containing protein</fullName>
    </recommendedName>
</protein>
<evidence type="ECO:0000256" key="2">
    <source>
        <dbReference type="ARBA" id="ARBA00022448"/>
    </source>
</evidence>
<dbReference type="Gene3D" id="1.20.58.670">
    <property type="entry name" value="Dsl1p vesicle tethering complex, Tip20p subunit, domain D"/>
    <property type="match status" value="1"/>
</dbReference>